<dbReference type="PANTHER" id="PTHR33085">
    <property type="entry name" value="OS12G0113100 PROTEIN-RELATED"/>
    <property type="match status" value="1"/>
</dbReference>
<keyword evidence="2" id="KW-1185">Reference proteome</keyword>
<comment type="caution">
    <text evidence="1">The sequence shown here is derived from an EMBL/GenBank/DDBJ whole genome shotgun (WGS) entry which is preliminary data.</text>
</comment>
<dbReference type="EMBL" id="CM029048">
    <property type="protein sequence ID" value="KAG2579839.1"/>
    <property type="molecule type" value="Genomic_DNA"/>
</dbReference>
<evidence type="ECO:0000313" key="1">
    <source>
        <dbReference type="EMBL" id="KAG2579839.1"/>
    </source>
</evidence>
<evidence type="ECO:0000313" key="2">
    <source>
        <dbReference type="Proteomes" id="UP000823388"/>
    </source>
</evidence>
<accession>A0A8T0R445</accession>
<protein>
    <submittedName>
        <fullName evidence="1">Uncharacterized protein</fullName>
    </submittedName>
</protein>
<dbReference type="InterPro" id="IPR012871">
    <property type="entry name" value="DUF1668_ORYSA"/>
</dbReference>
<proteinExistence type="predicted"/>
<dbReference type="AlphaFoldDB" id="A0A8T0R445"/>
<dbReference type="PANTHER" id="PTHR33085:SF145">
    <property type="entry name" value="OS05G0302200 PROTEIN"/>
    <property type="match status" value="1"/>
</dbReference>
<name>A0A8T0R445_PANVG</name>
<organism evidence="1 2">
    <name type="scientific">Panicum virgatum</name>
    <name type="common">Blackwell switchgrass</name>
    <dbReference type="NCBI Taxonomy" id="38727"/>
    <lineage>
        <taxon>Eukaryota</taxon>
        <taxon>Viridiplantae</taxon>
        <taxon>Streptophyta</taxon>
        <taxon>Embryophyta</taxon>
        <taxon>Tracheophyta</taxon>
        <taxon>Spermatophyta</taxon>
        <taxon>Magnoliopsida</taxon>
        <taxon>Liliopsida</taxon>
        <taxon>Poales</taxon>
        <taxon>Poaceae</taxon>
        <taxon>PACMAD clade</taxon>
        <taxon>Panicoideae</taxon>
        <taxon>Panicodae</taxon>
        <taxon>Paniceae</taxon>
        <taxon>Panicinae</taxon>
        <taxon>Panicum</taxon>
        <taxon>Panicum sect. Hiantes</taxon>
    </lineage>
</organism>
<gene>
    <name evidence="1" type="ORF">PVAP13_6NG297901</name>
</gene>
<reference evidence="1" key="1">
    <citation type="submission" date="2020-05" db="EMBL/GenBank/DDBJ databases">
        <title>WGS assembly of Panicum virgatum.</title>
        <authorList>
            <person name="Lovell J.T."/>
            <person name="Jenkins J."/>
            <person name="Shu S."/>
            <person name="Juenger T.E."/>
            <person name="Schmutz J."/>
        </authorList>
    </citation>
    <scope>NUCLEOTIDE SEQUENCE</scope>
    <source>
        <strain evidence="1">AP13</strain>
    </source>
</reference>
<dbReference type="Proteomes" id="UP000823388">
    <property type="component" value="Chromosome 6N"/>
</dbReference>
<dbReference type="Pfam" id="PF07893">
    <property type="entry name" value="DUF1668"/>
    <property type="match status" value="1"/>
</dbReference>
<sequence>MSMSNYLSKLWFGLSAEGHHLAAADLSAMDSKPQLVGSWKELEPHWKWEESEDSQFVHLGSGRFCIARFFEAMEVGGEFGIELVQQNFVILTGVEVKLAVNDVDCSNSGNGKTKLEVTTHKSLFHGSNGTFIDTVF</sequence>